<feature type="compositionally biased region" description="Low complexity" evidence="6">
    <location>
        <begin position="8"/>
        <end position="19"/>
    </location>
</feature>
<proteinExistence type="predicted"/>
<dbReference type="Gene3D" id="1.20.1740.10">
    <property type="entry name" value="Amino acid/polyamine transporter I"/>
    <property type="match status" value="1"/>
</dbReference>
<feature type="transmembrane region" description="Helical" evidence="7">
    <location>
        <begin position="49"/>
        <end position="70"/>
    </location>
</feature>
<gene>
    <name evidence="8" type="ORF">EDM22_00055</name>
</gene>
<feature type="transmembrane region" description="Helical" evidence="7">
    <location>
        <begin position="353"/>
        <end position="371"/>
    </location>
</feature>
<keyword evidence="4 7" id="KW-1133">Transmembrane helix</keyword>
<dbReference type="GO" id="GO:0022857">
    <property type="term" value="F:transmembrane transporter activity"/>
    <property type="evidence" value="ECO:0007669"/>
    <property type="project" value="InterPro"/>
</dbReference>
<comment type="subcellular location">
    <subcellularLocation>
        <location evidence="1">Cell membrane</location>
        <topology evidence="1">Multi-pass membrane protein</topology>
    </subcellularLocation>
</comment>
<comment type="caution">
    <text evidence="8">The sequence shown here is derived from an EMBL/GenBank/DDBJ whole genome shotgun (WGS) entry which is preliminary data.</text>
</comment>
<dbReference type="AlphaFoldDB" id="A0A3M8AM92"/>
<dbReference type="InterPro" id="IPR050367">
    <property type="entry name" value="APC_superfamily"/>
</dbReference>
<keyword evidence="5 7" id="KW-0472">Membrane</keyword>
<evidence type="ECO:0000313" key="9">
    <source>
        <dbReference type="Proteomes" id="UP000275048"/>
    </source>
</evidence>
<dbReference type="Pfam" id="PF13520">
    <property type="entry name" value="AA_permease_2"/>
    <property type="match status" value="1"/>
</dbReference>
<name>A0A3M8AM92_9MICO</name>
<organism evidence="8 9">
    <name type="scientific">Agromyces tardus</name>
    <dbReference type="NCBI Taxonomy" id="2583849"/>
    <lineage>
        <taxon>Bacteria</taxon>
        <taxon>Bacillati</taxon>
        <taxon>Actinomycetota</taxon>
        <taxon>Actinomycetes</taxon>
        <taxon>Micrococcales</taxon>
        <taxon>Microbacteriaceae</taxon>
        <taxon>Agromyces</taxon>
    </lineage>
</organism>
<keyword evidence="2" id="KW-1003">Cell membrane</keyword>
<feature type="region of interest" description="Disordered" evidence="6">
    <location>
        <begin position="1"/>
        <end position="20"/>
    </location>
</feature>
<evidence type="ECO:0000256" key="7">
    <source>
        <dbReference type="SAM" id="Phobius"/>
    </source>
</evidence>
<dbReference type="EMBL" id="RHHB01000001">
    <property type="protein sequence ID" value="RNB52159.1"/>
    <property type="molecule type" value="Genomic_DNA"/>
</dbReference>
<keyword evidence="3 7" id="KW-0812">Transmembrane</keyword>
<dbReference type="PIRSF" id="PIRSF006060">
    <property type="entry name" value="AA_transporter"/>
    <property type="match status" value="1"/>
</dbReference>
<dbReference type="GO" id="GO:0005886">
    <property type="term" value="C:plasma membrane"/>
    <property type="evidence" value="ECO:0007669"/>
    <property type="project" value="UniProtKB-SubCell"/>
</dbReference>
<dbReference type="InterPro" id="IPR002293">
    <property type="entry name" value="AA/rel_permease1"/>
</dbReference>
<dbReference type="OrthoDB" id="9117841at2"/>
<feature type="transmembrane region" description="Helical" evidence="7">
    <location>
        <begin position="216"/>
        <end position="234"/>
    </location>
</feature>
<accession>A0A3M8AM92</accession>
<dbReference type="Proteomes" id="UP000275048">
    <property type="component" value="Unassembled WGS sequence"/>
</dbReference>
<feature type="transmembrane region" description="Helical" evidence="7">
    <location>
        <begin position="406"/>
        <end position="423"/>
    </location>
</feature>
<evidence type="ECO:0000313" key="8">
    <source>
        <dbReference type="EMBL" id="RNB52159.1"/>
    </source>
</evidence>
<feature type="transmembrane region" description="Helical" evidence="7">
    <location>
        <begin position="154"/>
        <end position="173"/>
    </location>
</feature>
<evidence type="ECO:0000256" key="2">
    <source>
        <dbReference type="ARBA" id="ARBA00022475"/>
    </source>
</evidence>
<evidence type="ECO:0000256" key="1">
    <source>
        <dbReference type="ARBA" id="ARBA00004651"/>
    </source>
</evidence>
<sequence>MRQHERVTSNTAATAASATVGDPGVRSGALGGGVAEPHRGSLGLVQGTALYIASVLGTGILVLPGLAAAAAGPASIVAVAAVLVLSIPLAGTFAALAARYPDAGGVASYVRRALGGTAARMAGYWFFFGVCVGAPVVAILGGEYVVAVLGVDRSAVPIIGFAVFLPPFVANWFGVRVAGWVQFVLTGLLLSVVVGVVAATFPAADTANFEPFLPHGWAGVGVAVSLFVWAFAGWEVGTHIAGEFRNPRRTIPIATAIAVVVVGAGYLALQFVTVAVLGDRAGASQVPLLDLVETTAPGVGSVLVAIVAAIVTVGVVNAYLPAFGKLGAALGRDGDLPRFFAKGAADGDVPRRALALTGVLIVVYFALMLWNDLDLTGFILIHTSNMVAIYAAGMLAATLLLRRWSVGWWLAVVATVLTAGLLVLAWQNLIVPIVLAAASVVVTIVKRVRARTTPAATAVIEEPS</sequence>
<feature type="transmembrane region" description="Helical" evidence="7">
    <location>
        <begin position="298"/>
        <end position="320"/>
    </location>
</feature>
<reference evidence="8 9" key="1">
    <citation type="submission" date="2018-10" db="EMBL/GenBank/DDBJ databases">
        <title>Isolation, diversity and antibacterial activity of antinobacteria from the wheat rhizosphere soil.</title>
        <authorList>
            <person name="Sun T."/>
        </authorList>
    </citation>
    <scope>NUCLEOTIDE SEQUENCE [LARGE SCALE GENOMIC DNA]</scope>
    <source>
        <strain evidence="8 9">SJ-23</strain>
    </source>
</reference>
<feature type="transmembrane region" description="Helical" evidence="7">
    <location>
        <begin position="180"/>
        <end position="204"/>
    </location>
</feature>
<evidence type="ECO:0000256" key="6">
    <source>
        <dbReference type="SAM" id="MobiDB-lite"/>
    </source>
</evidence>
<dbReference type="PANTHER" id="PTHR42770:SF13">
    <property type="entry name" value="L-METHIONINE_BRANCHED-CHAIN AMINO ACID EXPORTER YJEH"/>
    <property type="match status" value="1"/>
</dbReference>
<feature type="transmembrane region" description="Helical" evidence="7">
    <location>
        <begin position="429"/>
        <end position="445"/>
    </location>
</feature>
<evidence type="ECO:0000256" key="3">
    <source>
        <dbReference type="ARBA" id="ARBA00022692"/>
    </source>
</evidence>
<feature type="transmembrane region" description="Helical" evidence="7">
    <location>
        <begin position="255"/>
        <end position="278"/>
    </location>
</feature>
<feature type="transmembrane region" description="Helical" evidence="7">
    <location>
        <begin position="121"/>
        <end position="142"/>
    </location>
</feature>
<feature type="transmembrane region" description="Helical" evidence="7">
    <location>
        <begin position="377"/>
        <end position="399"/>
    </location>
</feature>
<keyword evidence="9" id="KW-1185">Reference proteome</keyword>
<feature type="transmembrane region" description="Helical" evidence="7">
    <location>
        <begin position="76"/>
        <end position="100"/>
    </location>
</feature>
<dbReference type="PANTHER" id="PTHR42770">
    <property type="entry name" value="AMINO ACID TRANSPORTER-RELATED"/>
    <property type="match status" value="1"/>
</dbReference>
<evidence type="ECO:0000256" key="4">
    <source>
        <dbReference type="ARBA" id="ARBA00022989"/>
    </source>
</evidence>
<evidence type="ECO:0000256" key="5">
    <source>
        <dbReference type="ARBA" id="ARBA00023136"/>
    </source>
</evidence>
<protein>
    <submittedName>
        <fullName evidence="8">Amino acid permease</fullName>
    </submittedName>
</protein>